<comment type="subcellular location">
    <subcellularLocation>
        <location evidence="1">Cell membrane</location>
        <topology evidence="1">Single-pass membrane protein</topology>
    </subcellularLocation>
</comment>
<feature type="domain" description="Cadherin" evidence="14">
    <location>
        <begin position="850"/>
        <end position="950"/>
    </location>
</feature>
<feature type="domain" description="Cadherin" evidence="14">
    <location>
        <begin position="1491"/>
        <end position="1568"/>
    </location>
</feature>
<dbReference type="Proteomes" id="UP001165740">
    <property type="component" value="Chromosome 4"/>
</dbReference>
<evidence type="ECO:0000256" key="1">
    <source>
        <dbReference type="ARBA" id="ARBA00004162"/>
    </source>
</evidence>
<feature type="domain" description="Cadherin" evidence="14">
    <location>
        <begin position="951"/>
        <end position="1052"/>
    </location>
</feature>
<feature type="domain" description="Cadherin" evidence="14">
    <location>
        <begin position="447"/>
        <end position="558"/>
    </location>
</feature>
<keyword evidence="3 13" id="KW-0812">Transmembrane</keyword>
<evidence type="ECO:0000256" key="7">
    <source>
        <dbReference type="ARBA" id="ARBA00022889"/>
    </source>
</evidence>
<dbReference type="FunFam" id="2.60.40.60:FF:000116">
    <property type="entry name" value="Dachsous cadherin-related 2"/>
    <property type="match status" value="1"/>
</dbReference>
<dbReference type="GO" id="GO:0005509">
    <property type="term" value="F:calcium ion binding"/>
    <property type="evidence" value="ECO:0007669"/>
    <property type="project" value="UniProtKB-UniRule"/>
</dbReference>
<gene>
    <name evidence="16" type="primary">LOC106068171</name>
</gene>
<reference evidence="16" key="1">
    <citation type="submission" date="2025-08" db="UniProtKB">
        <authorList>
            <consortium name="RefSeq"/>
        </authorList>
    </citation>
    <scope>IDENTIFICATION</scope>
</reference>
<feature type="domain" description="Cadherin" evidence="14">
    <location>
        <begin position="1569"/>
        <end position="1669"/>
    </location>
</feature>
<evidence type="ECO:0000256" key="5">
    <source>
        <dbReference type="ARBA" id="ARBA00022737"/>
    </source>
</evidence>
<dbReference type="FunFam" id="2.60.40.60:FF:000033">
    <property type="entry name" value="FAT atypical cadherin 1"/>
    <property type="match status" value="1"/>
</dbReference>
<sequence length="2161" mass="233444">MDLKLKPGCVVALVVVLLGYDVWAASLNLTNLPFTIYVKENETVGNVIFNSTYSKPTGTTPIFIINVGNTLRRFSMDAQSGSIYLGGSLDYEFVKQYLLYVRVTNADVSTDFEEKLLTVNVNDTNDNAPVCHPYSVLGELDETAAAGTVFVTLNCTDDDTGDGGVVEYKVISGNSTVIAVNSSNGRATLINQTDYDTTRQDFYSVTVEVSDKGSPRLTTQAMVFLSFKDADDNKPLFTETVFTKEIPENTPVGATALTINATDLDTPNTFNSLTVYEVTSCSPDWLMVDRYTGAMIVKDTLDYETSNQINCTVTAYSSNQTSNKDSANVTITIKDVNDRIPTFSQVFYKGNTTENATGALVLTVKATDPDAGKDGEIRYSIVDPDDIFVINDTTGEISVSKKPDYENKTSHLITVIAEDQGTSVKNNNTVYVQITIDPVNEFTPTFNVTPCIFSVLENKTAGDVVYIVNATDLDAGLDGALEFSIDSLNNALPLRIDSGTGAIRVAYPLDYETQKMYTFNVTVKDNSTSTRLSSNMTCTANIINVNDSDIICENVPTVVLKKPAQEDTVAKLKCNDSDNGGIALVNYGLCGGNDKGEFKIQQVDSLGKVSVNIVPTTTRYDLSVCVYDVVNLTVVSFTVLTETSLTFLNLPNTTHVVENTSGMELFHVTSCCAFPNVTYSILGGNEDNKMTFDSSTGIMGLTVPYDREIQSKYEYKVQAKSDSGQTIIQNLTVIVDDVNDNAPEFDSSVYVLKISEDYSAPNNLIQITATDKDDGLNKTLTYSLTNASTFFDIDNNGFIRLLTKLDYETQDSFELLLTARDGGSPQLSGSATVYIIVVNANEYPPEIIAVPGTLSTSLSEDVALGTLVFQVQARDNDTGTKLLYSITSGNTNDDFRIDPVSGNITTWHFLDRETTPSYNLVIVVQDQMGKNATATVSVTVTDINDNNPIFSQNVYIFAVADNATPGTFIETLNATDKDAGVNASISATLSGAHASDFSLDSSSLVLTNQAVMAYATNNYYQMTAVAQDKGTPPRSSSAVVIVTVSKSLSPKFNSSTYTVHIFENQTVGNLVIDLDATLNGLQEGINLKYSIISGNTNNDFIIRDTNGQIVIFNNLDFETTSSYSLIVHGFLTPAGNPIDTCTVSIIIDNVNDNSPIFKDSSLAYDQETFSFNVKEESPLTTAVGIVLATDKDQSPYGTVTLTLSNTTKFAIHPTSGAISVNGNLDYTEASSYKLVVTATDSGVPALTAKASVVINIIDINNHAPEFITPNNVSVLDTTAIGSEIFRFHATDKDTGDAGLVAYTDTTQNAAFELDSASGILKTKAALTPPSYALTIEAKDKDAARTMSTSQVFTVYVIFTDPNNNDPVFSPASYSVNVPRSSGSGTSVETVTATDADKGLSAQLVYTIASGNTDGYFVISQSTGLITAATSMLSAKDTYSLIVVATDQGNPPRSASATVAITVVPKMTTSITPNYIFQVYENVNGEVGRILVDKDLSPTKYTIVSGNIGSVLSIKLDATTKEGVLSASALDYETVPVYSLEVTVDSDIGSLTKIVEVQVMDVNDNPPVFAPLTITLTIPENLPVGHTVDTITATDADVTANFKIITFAIANPGHDYFNYDQSGHLTIKLSPDYETTTQDIIVLTATDQLFTSSVTVTINLLNIEEVEDVSTSSLTSNALISLEVPYQATQGHSIQTLTAGDFGINISSTANVEFISYKSDVPFSIDSTTGELTVSGSPALTNHAKYFMWILCRTKDGSVTTSQISLIRVDTFDLYSQMAVIEFAESYSEVSAKKAAFQRRAQAYFGTNQRFGISNIIDTSSSSRRKLLATNTIAYSYVVSNTGTTDNMANVNQDKTFFTEAEILTVLQDSSDGTPASGLSDPNFLDVTKVMPYQETQQGSDSEFVSSPAGIAMFCLLALLLLLALALLIACLCYRKKKRDDERRLLQEENKKSQENSGFFIVREFSDAELPPKHYDQPPPAIHSYRQTPANQPQDKNAPLLNVPEEKREAESVLEKPKDASPNIIVVTAPTETPQEIAETSKEPQAKPSEERKRVNTQRGDTNNNVSIIKSSAKTFSGTSLAASNLQLKSKSKGKAGRKQSPNSSAKDSRKPQDSATKKEVAEETKPSEEAKEDVHNKEEGSSAPDPNNPEDTADQSRDGGD</sequence>
<evidence type="ECO:0000256" key="4">
    <source>
        <dbReference type="ARBA" id="ARBA00022729"/>
    </source>
</evidence>
<feature type="domain" description="Cadherin" evidence="14">
    <location>
        <begin position="1053"/>
        <end position="1157"/>
    </location>
</feature>
<evidence type="ECO:0000256" key="3">
    <source>
        <dbReference type="ARBA" id="ARBA00022692"/>
    </source>
</evidence>
<feature type="compositionally biased region" description="Basic and acidic residues" evidence="12">
    <location>
        <begin position="2038"/>
        <end position="2053"/>
    </location>
</feature>
<dbReference type="PROSITE" id="PS00232">
    <property type="entry name" value="CADHERIN_1"/>
    <property type="match status" value="3"/>
</dbReference>
<keyword evidence="7" id="KW-0130">Cell adhesion</keyword>
<dbReference type="GO" id="GO:0008013">
    <property type="term" value="F:beta-catenin binding"/>
    <property type="evidence" value="ECO:0007669"/>
    <property type="project" value="TreeGrafter"/>
</dbReference>
<dbReference type="PRINTS" id="PR00205">
    <property type="entry name" value="CADHERIN"/>
</dbReference>
<keyword evidence="8 13" id="KW-1133">Transmembrane helix</keyword>
<dbReference type="GO" id="GO:0016342">
    <property type="term" value="C:catenin complex"/>
    <property type="evidence" value="ECO:0007669"/>
    <property type="project" value="TreeGrafter"/>
</dbReference>
<dbReference type="CDD" id="cd11304">
    <property type="entry name" value="Cadherin_repeat"/>
    <property type="match status" value="14"/>
</dbReference>
<keyword evidence="10" id="KW-0325">Glycoprotein</keyword>
<evidence type="ECO:0000256" key="8">
    <source>
        <dbReference type="ARBA" id="ARBA00022989"/>
    </source>
</evidence>
<accession>A0A9W3A619</accession>
<dbReference type="GO" id="GO:0007163">
    <property type="term" value="P:establishment or maintenance of cell polarity"/>
    <property type="evidence" value="ECO:0007669"/>
    <property type="project" value="UniProtKB-ARBA"/>
</dbReference>
<dbReference type="PANTHER" id="PTHR24027">
    <property type="entry name" value="CADHERIN-23"/>
    <property type="match status" value="1"/>
</dbReference>
<feature type="compositionally biased region" description="Polar residues" evidence="12">
    <location>
        <begin position="2056"/>
        <end position="2088"/>
    </location>
</feature>
<feature type="domain" description="Cadherin" evidence="14">
    <location>
        <begin position="132"/>
        <end position="237"/>
    </location>
</feature>
<dbReference type="Gene3D" id="2.60.40.60">
    <property type="entry name" value="Cadherins"/>
    <property type="match status" value="15"/>
</dbReference>
<feature type="domain" description="Cadherin" evidence="14">
    <location>
        <begin position="238"/>
        <end position="343"/>
    </location>
</feature>
<evidence type="ECO:0000256" key="9">
    <source>
        <dbReference type="ARBA" id="ARBA00023136"/>
    </source>
</evidence>
<dbReference type="GeneID" id="106068171"/>
<feature type="domain" description="Cadherin" evidence="14">
    <location>
        <begin position="1369"/>
        <end position="1474"/>
    </location>
</feature>
<dbReference type="SMART" id="SM00112">
    <property type="entry name" value="CA"/>
    <property type="match status" value="15"/>
</dbReference>
<dbReference type="InterPro" id="IPR020894">
    <property type="entry name" value="Cadherin_CS"/>
</dbReference>
<feature type="compositionally biased region" description="Polar residues" evidence="12">
    <location>
        <begin position="1984"/>
        <end position="1994"/>
    </location>
</feature>
<dbReference type="PROSITE" id="PS50268">
    <property type="entry name" value="CADHERIN_2"/>
    <property type="match status" value="15"/>
</dbReference>
<dbReference type="FunFam" id="2.60.40.60:FF:000020">
    <property type="entry name" value="Dachsous cadherin-related 1b"/>
    <property type="match status" value="2"/>
</dbReference>
<feature type="domain" description="Cadherin" evidence="14">
    <location>
        <begin position="30"/>
        <end position="131"/>
    </location>
</feature>
<dbReference type="InterPro" id="IPR002126">
    <property type="entry name" value="Cadherin-like_dom"/>
</dbReference>
<dbReference type="OMA" id="DQANTIN"/>
<keyword evidence="5" id="KW-0677">Repeat</keyword>
<feature type="compositionally biased region" description="Basic and acidic residues" evidence="12">
    <location>
        <begin position="2003"/>
        <end position="2018"/>
    </location>
</feature>
<dbReference type="InterPro" id="IPR015919">
    <property type="entry name" value="Cadherin-like_sf"/>
</dbReference>
<organism evidence="15 16">
    <name type="scientific">Biomphalaria glabrata</name>
    <name type="common">Bloodfluke planorb</name>
    <name type="synonym">Freshwater snail</name>
    <dbReference type="NCBI Taxonomy" id="6526"/>
    <lineage>
        <taxon>Eukaryota</taxon>
        <taxon>Metazoa</taxon>
        <taxon>Spiralia</taxon>
        <taxon>Lophotrochozoa</taxon>
        <taxon>Mollusca</taxon>
        <taxon>Gastropoda</taxon>
        <taxon>Heterobranchia</taxon>
        <taxon>Euthyneura</taxon>
        <taxon>Panpulmonata</taxon>
        <taxon>Hygrophila</taxon>
        <taxon>Lymnaeoidea</taxon>
        <taxon>Planorbidae</taxon>
        <taxon>Biomphalaria</taxon>
    </lineage>
</organism>
<evidence type="ECO:0000256" key="6">
    <source>
        <dbReference type="ARBA" id="ARBA00022837"/>
    </source>
</evidence>
<dbReference type="GO" id="GO:0007156">
    <property type="term" value="P:homophilic cell adhesion via plasma membrane adhesion molecules"/>
    <property type="evidence" value="ECO:0007669"/>
    <property type="project" value="InterPro"/>
</dbReference>
<feature type="domain" description="Cadherin" evidence="14">
    <location>
        <begin position="1266"/>
        <end position="1368"/>
    </location>
</feature>
<keyword evidence="6 11" id="KW-0106">Calcium</keyword>
<evidence type="ECO:0000256" key="13">
    <source>
        <dbReference type="SAM" id="Phobius"/>
    </source>
</evidence>
<evidence type="ECO:0000256" key="2">
    <source>
        <dbReference type="ARBA" id="ARBA00022475"/>
    </source>
</evidence>
<dbReference type="GO" id="GO:0045296">
    <property type="term" value="F:cadherin binding"/>
    <property type="evidence" value="ECO:0007669"/>
    <property type="project" value="TreeGrafter"/>
</dbReference>
<evidence type="ECO:0000313" key="15">
    <source>
        <dbReference type="Proteomes" id="UP001165740"/>
    </source>
</evidence>
<dbReference type="InterPro" id="IPR039808">
    <property type="entry name" value="Cadherin"/>
</dbReference>
<feature type="domain" description="Cadherin" evidence="14">
    <location>
        <begin position="1165"/>
        <end position="1266"/>
    </location>
</feature>
<evidence type="ECO:0000313" key="16">
    <source>
        <dbReference type="RefSeq" id="XP_055882623.1"/>
    </source>
</evidence>
<protein>
    <submittedName>
        <fullName evidence="16">Protocadherin Fat 4-like isoform X1</fullName>
    </submittedName>
</protein>
<keyword evidence="15" id="KW-1185">Reference proteome</keyword>
<dbReference type="RefSeq" id="XP_055882623.1">
    <property type="nucleotide sequence ID" value="XM_056026648.1"/>
</dbReference>
<evidence type="ECO:0000259" key="14">
    <source>
        <dbReference type="PROSITE" id="PS50268"/>
    </source>
</evidence>
<evidence type="ECO:0000256" key="11">
    <source>
        <dbReference type="PROSITE-ProRule" id="PRU00043"/>
    </source>
</evidence>
<proteinExistence type="predicted"/>
<keyword evidence="2" id="KW-1003">Cell membrane</keyword>
<feature type="domain" description="Cadherin" evidence="14">
    <location>
        <begin position="344"/>
        <end position="446"/>
    </location>
</feature>
<dbReference type="Pfam" id="PF00028">
    <property type="entry name" value="Cadherin"/>
    <property type="match status" value="12"/>
</dbReference>
<feature type="domain" description="Cadherin" evidence="14">
    <location>
        <begin position="746"/>
        <end position="847"/>
    </location>
</feature>
<feature type="domain" description="Cadherin" evidence="14">
    <location>
        <begin position="677"/>
        <end position="745"/>
    </location>
</feature>
<evidence type="ECO:0000256" key="12">
    <source>
        <dbReference type="SAM" id="MobiDB-lite"/>
    </source>
</evidence>
<dbReference type="SUPFAM" id="SSF49313">
    <property type="entry name" value="Cadherin-like"/>
    <property type="match status" value="15"/>
</dbReference>
<dbReference type="FunFam" id="2.60.40.60:FF:000015">
    <property type="entry name" value="FAT atypical cadherin 1"/>
    <property type="match status" value="2"/>
</dbReference>
<keyword evidence="4" id="KW-0732">Signal</keyword>
<dbReference type="GO" id="GO:0016477">
    <property type="term" value="P:cell migration"/>
    <property type="evidence" value="ECO:0007669"/>
    <property type="project" value="TreeGrafter"/>
</dbReference>
<feature type="compositionally biased region" description="Basic and acidic residues" evidence="12">
    <location>
        <begin position="2106"/>
        <end position="2140"/>
    </location>
</feature>
<dbReference type="OrthoDB" id="6252479at2759"/>
<feature type="transmembrane region" description="Helical" evidence="13">
    <location>
        <begin position="1910"/>
        <end position="1933"/>
    </location>
</feature>
<dbReference type="PANTHER" id="PTHR24027:SF438">
    <property type="entry name" value="CADHERIN 23"/>
    <property type="match status" value="1"/>
</dbReference>
<keyword evidence="9 13" id="KW-0472">Membrane</keyword>
<name>A0A9W3A619_BIOGL</name>
<feature type="region of interest" description="Disordered" evidence="12">
    <location>
        <begin position="1969"/>
        <end position="2161"/>
    </location>
</feature>
<evidence type="ECO:0000256" key="10">
    <source>
        <dbReference type="ARBA" id="ARBA00023180"/>
    </source>
</evidence>